<feature type="domain" description="Secretin/TonB short N-terminal" evidence="16">
    <location>
        <begin position="70"/>
        <end position="121"/>
    </location>
</feature>
<comment type="similarity">
    <text evidence="2 14 15">Belongs to the TonB-dependent receptor family.</text>
</comment>
<organism evidence="17 18">
    <name type="scientific">Nitrincola nitratireducens</name>
    <dbReference type="NCBI Taxonomy" id="1229521"/>
    <lineage>
        <taxon>Bacteria</taxon>
        <taxon>Pseudomonadati</taxon>
        <taxon>Pseudomonadota</taxon>
        <taxon>Gammaproteobacteria</taxon>
        <taxon>Oceanospirillales</taxon>
        <taxon>Oceanospirillaceae</taxon>
        <taxon>Nitrincola</taxon>
    </lineage>
</organism>
<dbReference type="PANTHER" id="PTHR32552:SF74">
    <property type="entry name" value="HYDROXAMATE SIDEROPHORE RECEPTOR FHUE"/>
    <property type="match status" value="1"/>
</dbReference>
<dbReference type="InterPro" id="IPR036942">
    <property type="entry name" value="Beta-barrel_TonB_sf"/>
</dbReference>
<evidence type="ECO:0000256" key="12">
    <source>
        <dbReference type="ARBA" id="ARBA00023170"/>
    </source>
</evidence>
<comment type="subcellular location">
    <subcellularLocation>
        <location evidence="1 14">Cell outer membrane</location>
        <topology evidence="1 14">Multi-pass membrane protein</topology>
    </subcellularLocation>
</comment>
<dbReference type="Pfam" id="PF07660">
    <property type="entry name" value="STN"/>
    <property type="match status" value="1"/>
</dbReference>
<keyword evidence="13 14" id="KW-0998">Cell outer membrane</keyword>
<evidence type="ECO:0000256" key="11">
    <source>
        <dbReference type="ARBA" id="ARBA00023136"/>
    </source>
</evidence>
<dbReference type="FunFam" id="2.170.130.10:FF:000010">
    <property type="entry name" value="Ferripyoverdine receptor"/>
    <property type="match status" value="1"/>
</dbReference>
<dbReference type="Gene3D" id="3.55.50.30">
    <property type="match status" value="1"/>
</dbReference>
<keyword evidence="5" id="KW-0410">Iron transport</keyword>
<proteinExistence type="inferred from homology"/>
<reference evidence="18" key="1">
    <citation type="submission" date="2012-11" db="EMBL/GenBank/DDBJ databases">
        <authorList>
            <person name="Singh A."/>
            <person name="Pinnaka A.K."/>
            <person name="Vaidya B."/>
        </authorList>
    </citation>
    <scope>NUCLEOTIDE SEQUENCE [LARGE SCALE GENOMIC DNA]</scope>
    <source>
        <strain evidence="18">AK23</strain>
    </source>
</reference>
<dbReference type="GO" id="GO:0015344">
    <property type="term" value="F:siderophore uptake transmembrane transporter activity"/>
    <property type="evidence" value="ECO:0007669"/>
    <property type="project" value="TreeGrafter"/>
</dbReference>
<evidence type="ECO:0000256" key="6">
    <source>
        <dbReference type="ARBA" id="ARBA00022692"/>
    </source>
</evidence>
<keyword evidence="4 14" id="KW-1134">Transmembrane beta strand</keyword>
<reference evidence="17 18" key="2">
    <citation type="journal article" date="2015" name="Syst. Appl. Microbiol.">
        <title>Nitrincola nitratireducens sp. nov. isolated from a haloalkaline crater lake.</title>
        <authorList>
            <person name="Singh A."/>
            <person name="Vaidya B."/>
            <person name="Tanuku N.R."/>
            <person name="Pinnaka A.K."/>
        </authorList>
    </citation>
    <scope>NUCLEOTIDE SEQUENCE [LARGE SCALE GENOMIC DNA]</scope>
    <source>
        <strain evidence="17 18">AK23</strain>
    </source>
</reference>
<evidence type="ECO:0000256" key="5">
    <source>
        <dbReference type="ARBA" id="ARBA00022496"/>
    </source>
</evidence>
<dbReference type="InterPro" id="IPR037066">
    <property type="entry name" value="Plug_dom_sf"/>
</dbReference>
<dbReference type="Pfam" id="PF07715">
    <property type="entry name" value="Plug"/>
    <property type="match status" value="1"/>
</dbReference>
<evidence type="ECO:0000256" key="7">
    <source>
        <dbReference type="ARBA" id="ARBA00022729"/>
    </source>
</evidence>
<evidence type="ECO:0000256" key="10">
    <source>
        <dbReference type="ARBA" id="ARBA00023077"/>
    </source>
</evidence>
<evidence type="ECO:0000313" key="17">
    <source>
        <dbReference type="EMBL" id="EXJ12310.1"/>
    </source>
</evidence>
<evidence type="ECO:0000256" key="14">
    <source>
        <dbReference type="PROSITE-ProRule" id="PRU01360"/>
    </source>
</evidence>
<name>W9VPE8_9GAMM</name>
<dbReference type="PROSITE" id="PS52016">
    <property type="entry name" value="TONB_DEPENDENT_REC_3"/>
    <property type="match status" value="1"/>
</dbReference>
<dbReference type="InterPro" id="IPR039426">
    <property type="entry name" value="TonB-dep_rcpt-like"/>
</dbReference>
<evidence type="ECO:0000256" key="3">
    <source>
        <dbReference type="ARBA" id="ARBA00022448"/>
    </source>
</evidence>
<keyword evidence="12 17" id="KW-0675">Receptor</keyword>
<dbReference type="InterPro" id="IPR012910">
    <property type="entry name" value="Plug_dom"/>
</dbReference>
<dbReference type="EMBL" id="AONB01000002">
    <property type="protein sequence ID" value="EXJ12310.1"/>
    <property type="molecule type" value="Genomic_DNA"/>
</dbReference>
<evidence type="ECO:0000256" key="2">
    <source>
        <dbReference type="ARBA" id="ARBA00009810"/>
    </source>
</evidence>
<keyword evidence="3 14" id="KW-0813">Transport</keyword>
<keyword evidence="18" id="KW-1185">Reference proteome</keyword>
<evidence type="ECO:0000256" key="4">
    <source>
        <dbReference type="ARBA" id="ARBA00022452"/>
    </source>
</evidence>
<dbReference type="GO" id="GO:0038023">
    <property type="term" value="F:signaling receptor activity"/>
    <property type="evidence" value="ECO:0007669"/>
    <property type="project" value="InterPro"/>
</dbReference>
<dbReference type="InterPro" id="IPR010105">
    <property type="entry name" value="TonB_sidphr_rcpt"/>
</dbReference>
<protein>
    <submittedName>
        <fullName evidence="17">Ferripyoverdine receptor</fullName>
    </submittedName>
</protein>
<dbReference type="STRING" id="1229521.D791_00555"/>
<dbReference type="SMART" id="SM00965">
    <property type="entry name" value="STN"/>
    <property type="match status" value="1"/>
</dbReference>
<sequence>MPFVSPSVRTLYRYRPSLSHLVLAMGIGLSGLIASPLIQAAPVSTVKQAFSIPSGRLDSALVLFGQQSGVLVSVNGDLSQGKQTRGLQGSYPVDQALGLLLQGSGLVAVPQSGGGYIITLQAINGAVALPSVTVTANQLGEITEGSGTYTPGAIATATRLVLTPRETPQSISVITRNEMDDFQLTNIDKVMQNTPGISILTYDSERTVYYARGFAINNFQYDGIPMERNAGYSAGNTLSDMATYDRVEVLKGATGLLTGSGDPGATINLIRKKPTRDFQGHVSQSAGSWNSYRTEIDLSGPLNSEGTVRGRAVASYQDQESHMDGYRRKTPVFFGSIEADITPSTLLTVGADYQDNKPTRSTWGGIPIYDTEGNFNERPRSFNNGASWSSWEQYTRTAFATLEHYFDNDWVVKLQLNHQINGYDAPLGAVGGGNPNPTDGSGTRMWVGRYVGKTRANAADFYASGPFEFLKREHELVVGGGLSERRWTNNGDGPHVGYATIPSNYYEWNGQVPEPDWNDPNAWHGQNDETTREKGLYTTARWNLRDDLKLITGARLSNYKRETMQESGVLTPYLGLVYDLNDTYSVYTSYTSIFKPQSRRDESGNTLDPLEGTNIELGLKGAFFSNRLNASAAVFQLEQDNFAEATGALTPDGGVAYRAINGVKTKGYELEVSGQLNDYWNLHAGFSNSVSRRQGNKVSTLAPANQVSLFATYKPWGQNSKLTLGSGARWQDKTWGDVYNPAVAGMVKHTVDDYWVVDAMASYRFTDQLTGSLNISNLFDEKYYTIFSAYSTYTWGEPRRTMLTMKYSF</sequence>
<keyword evidence="11 14" id="KW-0472">Membrane</keyword>
<gene>
    <name evidence="17" type="primary">fpvA_1</name>
    <name evidence="17" type="ORF">D791_00555</name>
</gene>
<dbReference type="PANTHER" id="PTHR32552">
    <property type="entry name" value="FERRICHROME IRON RECEPTOR-RELATED"/>
    <property type="match status" value="1"/>
</dbReference>
<evidence type="ECO:0000256" key="13">
    <source>
        <dbReference type="ARBA" id="ARBA00023237"/>
    </source>
</evidence>
<dbReference type="NCBIfam" id="TIGR01783">
    <property type="entry name" value="TonB-siderophor"/>
    <property type="match status" value="1"/>
</dbReference>
<dbReference type="Proteomes" id="UP000019464">
    <property type="component" value="Unassembled WGS sequence"/>
</dbReference>
<dbReference type="SUPFAM" id="SSF56935">
    <property type="entry name" value="Porins"/>
    <property type="match status" value="1"/>
</dbReference>
<dbReference type="Gene3D" id="2.170.130.10">
    <property type="entry name" value="TonB-dependent receptor, plug domain"/>
    <property type="match status" value="1"/>
</dbReference>
<comment type="caution">
    <text evidence="17">The sequence shown here is derived from an EMBL/GenBank/DDBJ whole genome shotgun (WGS) entry which is preliminary data.</text>
</comment>
<dbReference type="InterPro" id="IPR000531">
    <property type="entry name" value="Beta-barrel_TonB"/>
</dbReference>
<accession>W9VPE8</accession>
<dbReference type="Pfam" id="PF00593">
    <property type="entry name" value="TonB_dep_Rec_b-barrel"/>
    <property type="match status" value="1"/>
</dbReference>
<dbReference type="InterPro" id="IPR011662">
    <property type="entry name" value="Secretin/TonB_short_N"/>
</dbReference>
<keyword evidence="6 14" id="KW-0812">Transmembrane</keyword>
<evidence type="ECO:0000313" key="18">
    <source>
        <dbReference type="Proteomes" id="UP000019464"/>
    </source>
</evidence>
<keyword evidence="9" id="KW-0406">Ion transport</keyword>
<dbReference type="GO" id="GO:0015891">
    <property type="term" value="P:siderophore transport"/>
    <property type="evidence" value="ECO:0007669"/>
    <property type="project" value="InterPro"/>
</dbReference>
<evidence type="ECO:0000256" key="8">
    <source>
        <dbReference type="ARBA" id="ARBA00023004"/>
    </source>
</evidence>
<evidence type="ECO:0000259" key="16">
    <source>
        <dbReference type="SMART" id="SM00965"/>
    </source>
</evidence>
<keyword evidence="10 15" id="KW-0798">TonB box</keyword>
<dbReference type="AlphaFoldDB" id="W9VPE8"/>
<evidence type="ECO:0000256" key="15">
    <source>
        <dbReference type="RuleBase" id="RU003357"/>
    </source>
</evidence>
<keyword evidence="7" id="KW-0732">Signal</keyword>
<keyword evidence="8" id="KW-0408">Iron</keyword>
<dbReference type="RefSeq" id="WP_036507489.1">
    <property type="nucleotide sequence ID" value="NZ_AONB01000002.1"/>
</dbReference>
<dbReference type="CDD" id="cd01347">
    <property type="entry name" value="ligand_gated_channel"/>
    <property type="match status" value="1"/>
</dbReference>
<evidence type="ECO:0000256" key="9">
    <source>
        <dbReference type="ARBA" id="ARBA00023065"/>
    </source>
</evidence>
<dbReference type="GO" id="GO:0009279">
    <property type="term" value="C:cell outer membrane"/>
    <property type="evidence" value="ECO:0007669"/>
    <property type="project" value="UniProtKB-SubCell"/>
</dbReference>
<dbReference type="Gene3D" id="2.40.170.20">
    <property type="entry name" value="TonB-dependent receptor, beta-barrel domain"/>
    <property type="match status" value="1"/>
</dbReference>
<dbReference type="PATRIC" id="fig|1229521.3.peg.562"/>
<evidence type="ECO:0000256" key="1">
    <source>
        <dbReference type="ARBA" id="ARBA00004571"/>
    </source>
</evidence>